<keyword evidence="7" id="KW-0732">Signal</keyword>
<evidence type="ECO:0000256" key="3">
    <source>
        <dbReference type="ARBA" id="ARBA00022512"/>
    </source>
</evidence>
<evidence type="ECO:0000313" key="8">
    <source>
        <dbReference type="EMBL" id="KAK7041890.1"/>
    </source>
</evidence>
<evidence type="ECO:0000256" key="5">
    <source>
        <dbReference type="ARBA" id="ARBA00023157"/>
    </source>
</evidence>
<comment type="caution">
    <text evidence="8">The sequence shown here is derived from an EMBL/GenBank/DDBJ whole genome shotgun (WGS) entry which is preliminary data.</text>
</comment>
<dbReference type="Proteomes" id="UP001383192">
    <property type="component" value="Unassembled WGS sequence"/>
</dbReference>
<evidence type="ECO:0000313" key="9">
    <source>
        <dbReference type="Proteomes" id="UP001383192"/>
    </source>
</evidence>
<gene>
    <name evidence="8" type="primary">SC3_2</name>
    <name evidence="8" type="ORF">VNI00_008865</name>
</gene>
<keyword evidence="4 7" id="KW-0964">Secreted</keyword>
<dbReference type="InterPro" id="IPR001338">
    <property type="entry name" value="Class_I_Hydrophobin"/>
</dbReference>
<evidence type="ECO:0000256" key="7">
    <source>
        <dbReference type="RuleBase" id="RU365009"/>
    </source>
</evidence>
<keyword evidence="3 7" id="KW-0134">Cell wall</keyword>
<feature type="chain" id="PRO_5043092044" description="Hydrophobin" evidence="7">
    <location>
        <begin position="18"/>
        <end position="77"/>
    </location>
</feature>
<dbReference type="SMART" id="SM00075">
    <property type="entry name" value="HYDRO"/>
    <property type="match status" value="1"/>
</dbReference>
<keyword evidence="9" id="KW-1185">Reference proteome</keyword>
<evidence type="ECO:0000256" key="4">
    <source>
        <dbReference type="ARBA" id="ARBA00022525"/>
    </source>
</evidence>
<dbReference type="CDD" id="cd23507">
    <property type="entry name" value="hydrophobin_I"/>
    <property type="match status" value="1"/>
</dbReference>
<evidence type="ECO:0000256" key="6">
    <source>
        <dbReference type="ARBA" id="ARBA00093546"/>
    </source>
</evidence>
<comment type="subcellular location">
    <subcellularLocation>
        <location evidence="1 7">Secreted</location>
        <location evidence="1 7">Cell wall</location>
    </subcellularLocation>
</comment>
<dbReference type="Pfam" id="PF01185">
    <property type="entry name" value="Hydrophobin"/>
    <property type="match status" value="1"/>
</dbReference>
<sequence>MQYKLISLAAFATLAAATGDASDPAIAKDLGLLGVVVQGVNVLVGLTCTPVTVIGAGGSGCSAHPVCCTDKSHGKPL</sequence>
<dbReference type="EMBL" id="JAYKXP010000031">
    <property type="protein sequence ID" value="KAK7041890.1"/>
    <property type="molecule type" value="Genomic_DNA"/>
</dbReference>
<organism evidence="8 9">
    <name type="scientific">Paramarasmius palmivorus</name>
    <dbReference type="NCBI Taxonomy" id="297713"/>
    <lineage>
        <taxon>Eukaryota</taxon>
        <taxon>Fungi</taxon>
        <taxon>Dikarya</taxon>
        <taxon>Basidiomycota</taxon>
        <taxon>Agaricomycotina</taxon>
        <taxon>Agaricomycetes</taxon>
        <taxon>Agaricomycetidae</taxon>
        <taxon>Agaricales</taxon>
        <taxon>Marasmiineae</taxon>
        <taxon>Marasmiaceae</taxon>
        <taxon>Paramarasmius</taxon>
    </lineage>
</organism>
<dbReference type="GO" id="GO:0009277">
    <property type="term" value="C:fungal-type cell wall"/>
    <property type="evidence" value="ECO:0007669"/>
    <property type="project" value="InterPro"/>
</dbReference>
<comment type="similarity">
    <text evidence="2 7">Belongs to the fungal hydrophobin family.</text>
</comment>
<reference evidence="8 9" key="1">
    <citation type="submission" date="2024-01" db="EMBL/GenBank/DDBJ databases">
        <title>A draft genome for a cacao thread blight-causing isolate of Paramarasmius palmivorus.</title>
        <authorList>
            <person name="Baruah I.K."/>
            <person name="Bukari Y."/>
            <person name="Amoako-Attah I."/>
            <person name="Meinhardt L.W."/>
            <person name="Bailey B.A."/>
            <person name="Cohen S.P."/>
        </authorList>
    </citation>
    <scope>NUCLEOTIDE SEQUENCE [LARGE SCALE GENOMIC DNA]</scope>
    <source>
        <strain evidence="8 9">GH-12</strain>
    </source>
</reference>
<dbReference type="GO" id="GO:0005199">
    <property type="term" value="F:structural constituent of cell wall"/>
    <property type="evidence" value="ECO:0007669"/>
    <property type="project" value="InterPro"/>
</dbReference>
<keyword evidence="5 7" id="KW-1015">Disulfide bond</keyword>
<dbReference type="AlphaFoldDB" id="A0AAW0CSY6"/>
<protein>
    <recommendedName>
        <fullName evidence="7">Hydrophobin</fullName>
    </recommendedName>
</protein>
<feature type="signal peptide" evidence="7">
    <location>
        <begin position="1"/>
        <end position="17"/>
    </location>
</feature>
<name>A0AAW0CSY6_9AGAR</name>
<proteinExistence type="inferred from homology"/>
<comment type="subunit">
    <text evidence="6">Self-assembles to form functional amyloid fibrils called rodlets. Self-assembly into fibrillar rodlets occurs spontaneously at hydrophobic:hydrophilic interfaces and the rodlets further associate laterally to form amphipathic monolayers.</text>
</comment>
<accession>A0AAW0CSY6</accession>
<evidence type="ECO:0000256" key="2">
    <source>
        <dbReference type="ARBA" id="ARBA00010446"/>
    </source>
</evidence>
<evidence type="ECO:0000256" key="1">
    <source>
        <dbReference type="ARBA" id="ARBA00004191"/>
    </source>
</evidence>